<dbReference type="EMBL" id="OZ037946">
    <property type="protein sequence ID" value="CAL1704713.1"/>
    <property type="molecule type" value="Genomic_DNA"/>
</dbReference>
<dbReference type="Proteomes" id="UP001497453">
    <property type="component" value="Chromosome 3"/>
</dbReference>
<gene>
    <name evidence="2" type="ORF">GFSPODELE1_LOCUS5113</name>
</gene>
<evidence type="ECO:0000313" key="3">
    <source>
        <dbReference type="Proteomes" id="UP001497453"/>
    </source>
</evidence>
<proteinExistence type="predicted"/>
<name>A0ABP1DCE5_9APHY</name>
<sequence>MQLTGKNSKFYEFCKTMEKLVYKHFDVTSTRPNQDALKVFDYYDEAKAYPLMSRYHGAWPVMAYAEAYLNEPACRLTLKEPDPNETDTSDADADGLRNRARRQRQRPMRNRCYVVVPSISAVTARKAKATKRLSPAARDVRRFLAGLETPQTKLLDLFLQLGVKSRTELEGISRRATLRDAVLKKLQSEGNLTQNQVQVIKKGLFSLTKERWRT</sequence>
<keyword evidence="3" id="KW-1185">Reference proteome</keyword>
<feature type="region of interest" description="Disordered" evidence="1">
    <location>
        <begin position="78"/>
        <end position="104"/>
    </location>
</feature>
<evidence type="ECO:0000313" key="2">
    <source>
        <dbReference type="EMBL" id="CAL1704713.1"/>
    </source>
</evidence>
<accession>A0ABP1DCE5</accession>
<feature type="compositionally biased region" description="Acidic residues" evidence="1">
    <location>
        <begin position="83"/>
        <end position="93"/>
    </location>
</feature>
<protein>
    <submittedName>
        <fullName evidence="2">Uncharacterized protein</fullName>
    </submittedName>
</protein>
<evidence type="ECO:0000256" key="1">
    <source>
        <dbReference type="SAM" id="MobiDB-lite"/>
    </source>
</evidence>
<organism evidence="2 3">
    <name type="scientific">Somion occarium</name>
    <dbReference type="NCBI Taxonomy" id="3059160"/>
    <lineage>
        <taxon>Eukaryota</taxon>
        <taxon>Fungi</taxon>
        <taxon>Dikarya</taxon>
        <taxon>Basidiomycota</taxon>
        <taxon>Agaricomycotina</taxon>
        <taxon>Agaricomycetes</taxon>
        <taxon>Polyporales</taxon>
        <taxon>Cerrenaceae</taxon>
        <taxon>Somion</taxon>
    </lineage>
</organism>
<reference evidence="3" key="1">
    <citation type="submission" date="2024-04" db="EMBL/GenBank/DDBJ databases">
        <authorList>
            <person name="Shaw F."/>
            <person name="Minotto A."/>
        </authorList>
    </citation>
    <scope>NUCLEOTIDE SEQUENCE [LARGE SCALE GENOMIC DNA]</scope>
</reference>